<dbReference type="EMBL" id="JPKY01000006">
    <property type="protein sequence ID" value="KFH47906.1"/>
    <property type="molecule type" value="Genomic_DNA"/>
</dbReference>
<evidence type="ECO:0000256" key="1">
    <source>
        <dbReference type="SAM" id="MobiDB-lite"/>
    </source>
</evidence>
<feature type="compositionally biased region" description="Pro residues" evidence="1">
    <location>
        <begin position="471"/>
        <end position="485"/>
    </location>
</feature>
<reference evidence="4" key="1">
    <citation type="journal article" date="2014" name="Genome Announc.">
        <title>Genome sequence and annotation of Acremonium chrysogenum, producer of the beta-lactam antibiotic cephalosporin C.</title>
        <authorList>
            <person name="Terfehr D."/>
            <person name="Dahlmann T.A."/>
            <person name="Specht T."/>
            <person name="Zadra I."/>
            <person name="Kuernsteiner H."/>
            <person name="Kueck U."/>
        </authorList>
    </citation>
    <scope>NUCLEOTIDE SEQUENCE [LARGE SCALE GENOMIC DNA]</scope>
    <source>
        <strain evidence="4">ATCC 11550 / CBS 779.69 / DSM 880 / IAM 14645 / JCM 23072 / IMI 49137</strain>
    </source>
</reference>
<dbReference type="STRING" id="857340.A0A086TEX4"/>
<feature type="domain" description="DUF6546" evidence="2">
    <location>
        <begin position="252"/>
        <end position="422"/>
    </location>
</feature>
<evidence type="ECO:0000313" key="3">
    <source>
        <dbReference type="EMBL" id="KFH47906.1"/>
    </source>
</evidence>
<feature type="region of interest" description="Disordered" evidence="1">
    <location>
        <begin position="467"/>
        <end position="542"/>
    </location>
</feature>
<organism evidence="3 4">
    <name type="scientific">Hapsidospora chrysogenum (strain ATCC 11550 / CBS 779.69 / DSM 880 / IAM 14645 / JCM 23072 / IMI 49137)</name>
    <name type="common">Acremonium chrysogenum</name>
    <dbReference type="NCBI Taxonomy" id="857340"/>
    <lineage>
        <taxon>Eukaryota</taxon>
        <taxon>Fungi</taxon>
        <taxon>Dikarya</taxon>
        <taxon>Ascomycota</taxon>
        <taxon>Pezizomycotina</taxon>
        <taxon>Sordariomycetes</taxon>
        <taxon>Hypocreomycetidae</taxon>
        <taxon>Hypocreales</taxon>
        <taxon>Bionectriaceae</taxon>
        <taxon>Hapsidospora</taxon>
    </lineage>
</organism>
<dbReference type="AlphaFoldDB" id="A0A086TEX4"/>
<feature type="compositionally biased region" description="Acidic residues" evidence="1">
    <location>
        <begin position="532"/>
        <end position="542"/>
    </location>
</feature>
<accession>A0A086TEX4</accession>
<proteinExistence type="predicted"/>
<evidence type="ECO:0000259" key="2">
    <source>
        <dbReference type="Pfam" id="PF20183"/>
    </source>
</evidence>
<name>A0A086TEX4_HAPC1</name>
<sequence length="542" mass="60980">MSWSSLSQELRLMVFSYLANDKSRPYALPSAHKSARRKCTGSTRGEQAKYAAVNREWRACNRQESVYEKAEHEFIFTKSLRDLLGHISGFPDDHPGMTLELSVQSPSDSKHWYKSLRHTMNDTMWYSSETDLLEPYPDDKTHEYNINYATSRQFRPGPYFRVFGDPHGLKIQAKSAGIPPRKTLPKAKAVRELVIRIQCHRRLSITKGLLPIIRSLPELESLTYECRREWVNAIREPQHRDLFSRVVASCQTLRNLSVHEANNYAFSTVGSTWTPGVDVGRALGEHSGHLQELHVAGMVDAKDFFHQFIPGSTEIMTPKTRKSKRAKPKKTKWPRLEYLSLTTNLLGTTSCQALLQAAAAAVERMPKLKTMVLSGQEEHDMFIYLTQGPQNIILKPGGLSLSEVTLRCWQHMVAPDNNVYGLRIEELSEGAGDDWARRIVPAAVAGPEPWLPPLPLLLPPTLPRPCLSPLKPLPRPSPDPPGPESPPDDQVVQQDDQDTWHPAQDAPDEHAGEEFWVTGNTPSPSEAGNGHEDEDEDDDDDG</sequence>
<dbReference type="HOGENOM" id="CLU_502439_0_0_1"/>
<comment type="caution">
    <text evidence="3">The sequence shown here is derived from an EMBL/GenBank/DDBJ whole genome shotgun (WGS) entry which is preliminary data.</text>
</comment>
<dbReference type="InterPro" id="IPR046676">
    <property type="entry name" value="DUF6546"/>
</dbReference>
<gene>
    <name evidence="3" type="ORF">ACRE_011510</name>
</gene>
<keyword evidence="4" id="KW-1185">Reference proteome</keyword>
<evidence type="ECO:0000313" key="4">
    <source>
        <dbReference type="Proteomes" id="UP000029964"/>
    </source>
</evidence>
<protein>
    <recommendedName>
        <fullName evidence="2">DUF6546 domain-containing protein</fullName>
    </recommendedName>
</protein>
<dbReference type="Pfam" id="PF20183">
    <property type="entry name" value="DUF6546"/>
    <property type="match status" value="1"/>
</dbReference>
<dbReference type="OrthoDB" id="4802432at2759"/>
<dbReference type="Proteomes" id="UP000029964">
    <property type="component" value="Unassembled WGS sequence"/>
</dbReference>